<dbReference type="AlphaFoldDB" id="A0A0P6F8A4"/>
<gene>
    <name evidence="3" type="ORF">APZ42_022167</name>
</gene>
<name>A0A0P6F8A4_9CRUS</name>
<feature type="region of interest" description="Disordered" evidence="1">
    <location>
        <begin position="50"/>
        <end position="73"/>
    </location>
</feature>
<dbReference type="Proteomes" id="UP000076858">
    <property type="component" value="Unassembled WGS sequence"/>
</dbReference>
<evidence type="ECO:0000256" key="1">
    <source>
        <dbReference type="SAM" id="MobiDB-lite"/>
    </source>
</evidence>
<feature type="compositionally biased region" description="Polar residues" evidence="1">
    <location>
        <begin position="53"/>
        <end position="73"/>
    </location>
</feature>
<protein>
    <submittedName>
        <fullName evidence="2">Uncharacterized protein</fullName>
    </submittedName>
</protein>
<sequence>MGSCRYHSRGEIHSSCSKISPSEKTEEMILSRVRSFFKIPLTDKKGKEILPTFESNNQKVDGNSSRWNSHTRA</sequence>
<reference evidence="3 4" key="2">
    <citation type="submission" date="2016-03" db="EMBL/GenBank/DDBJ databases">
        <title>EvidentialGene: Evidence-directed Construction of Genes on Genomes.</title>
        <authorList>
            <person name="Gilbert D.G."/>
            <person name="Choi J.-H."/>
            <person name="Mockaitis K."/>
            <person name="Colbourne J."/>
            <person name="Pfrender M."/>
        </authorList>
    </citation>
    <scope>NUCLEOTIDE SEQUENCE [LARGE SCALE GENOMIC DNA]</scope>
    <source>
        <strain evidence="3 4">Xinb3</strain>
        <tissue evidence="3">Complete organism</tissue>
    </source>
</reference>
<accession>A0A0P6F8A4</accession>
<dbReference type="EMBL" id="GDIQ01053231">
    <property type="protein sequence ID" value="JAN41506.1"/>
    <property type="molecule type" value="Transcribed_RNA"/>
</dbReference>
<dbReference type="EMBL" id="LRGB01001348">
    <property type="protein sequence ID" value="KZS12902.1"/>
    <property type="molecule type" value="Genomic_DNA"/>
</dbReference>
<evidence type="ECO:0000313" key="3">
    <source>
        <dbReference type="EMBL" id="KZS12902.1"/>
    </source>
</evidence>
<proteinExistence type="predicted"/>
<feature type="region of interest" description="Disordered" evidence="1">
    <location>
        <begin position="1"/>
        <end position="24"/>
    </location>
</feature>
<reference evidence="2" key="1">
    <citation type="submission" date="2015-10" db="EMBL/GenBank/DDBJ databases">
        <title>EvidentialGene: Evidence-directed Construction of Complete mRNA Transcriptomes without Genomes.</title>
        <authorList>
            <person name="Gilbert D.G."/>
        </authorList>
    </citation>
    <scope>NUCLEOTIDE SEQUENCE</scope>
</reference>
<evidence type="ECO:0000313" key="4">
    <source>
        <dbReference type="Proteomes" id="UP000076858"/>
    </source>
</evidence>
<organism evidence="2">
    <name type="scientific">Daphnia magna</name>
    <dbReference type="NCBI Taxonomy" id="35525"/>
    <lineage>
        <taxon>Eukaryota</taxon>
        <taxon>Metazoa</taxon>
        <taxon>Ecdysozoa</taxon>
        <taxon>Arthropoda</taxon>
        <taxon>Crustacea</taxon>
        <taxon>Branchiopoda</taxon>
        <taxon>Diplostraca</taxon>
        <taxon>Cladocera</taxon>
        <taxon>Anomopoda</taxon>
        <taxon>Daphniidae</taxon>
        <taxon>Daphnia</taxon>
    </lineage>
</organism>
<evidence type="ECO:0000313" key="2">
    <source>
        <dbReference type="EMBL" id="JAN41506.1"/>
    </source>
</evidence>
<keyword evidence="4" id="KW-1185">Reference proteome</keyword>